<protein>
    <recommendedName>
        <fullName evidence="9">Cytochrome c-type biogenesis protein</fullName>
    </recommendedName>
</protein>
<dbReference type="InterPro" id="IPR038297">
    <property type="entry name" value="CcmH/CycL/NrfF/Ccl2_sf"/>
</dbReference>
<keyword evidence="5" id="KW-0201">Cytochrome c-type biogenesis</keyword>
<feature type="chain" id="PRO_5035336855" description="Cytochrome c-type biogenesis protein" evidence="9">
    <location>
        <begin position="25"/>
        <end position="168"/>
    </location>
</feature>
<evidence type="ECO:0000313" key="12">
    <source>
        <dbReference type="EMBL" id="MBE1237359.1"/>
    </source>
</evidence>
<feature type="domain" description="CcmH/CycL/Ccl2/NrfF N-terminal" evidence="11">
    <location>
        <begin position="13"/>
        <end position="160"/>
    </location>
</feature>
<evidence type="ECO:0000256" key="3">
    <source>
        <dbReference type="ARBA" id="ARBA00022723"/>
    </source>
</evidence>
<evidence type="ECO:0000256" key="8">
    <source>
        <dbReference type="ARBA" id="ARBA00060491"/>
    </source>
</evidence>
<comment type="similarity">
    <text evidence="1 9">Belongs to the CcmH/CycL/Ccl2/NrfF family.</text>
</comment>
<evidence type="ECO:0000259" key="11">
    <source>
        <dbReference type="Pfam" id="PF03918"/>
    </source>
</evidence>
<keyword evidence="4 9" id="KW-0732">Signal</keyword>
<dbReference type="Gene3D" id="1.10.8.640">
    <property type="entry name" value="Cytochrome C biogenesis protein"/>
    <property type="match status" value="1"/>
</dbReference>
<evidence type="ECO:0000256" key="2">
    <source>
        <dbReference type="ARBA" id="ARBA00022617"/>
    </source>
</evidence>
<dbReference type="GO" id="GO:0017004">
    <property type="term" value="P:cytochrome complex assembly"/>
    <property type="evidence" value="ECO:0007669"/>
    <property type="project" value="UniProtKB-KW"/>
</dbReference>
<keyword evidence="9" id="KW-0812">Transmembrane</keyword>
<feature type="compositionally biased region" description="Basic and acidic residues" evidence="10">
    <location>
        <begin position="152"/>
        <end position="168"/>
    </location>
</feature>
<keyword evidence="6 9" id="KW-0408">Iron</keyword>
<comment type="subcellular location">
    <subcellularLocation>
        <location evidence="8">Membrane</location>
        <topology evidence="8">Single-pass membrane protein</topology>
        <orientation evidence="8">Periplasmic side</orientation>
    </subcellularLocation>
</comment>
<evidence type="ECO:0000256" key="5">
    <source>
        <dbReference type="ARBA" id="ARBA00022748"/>
    </source>
</evidence>
<keyword evidence="9" id="KW-0472">Membrane</keyword>
<feature type="transmembrane region" description="Helical" evidence="9">
    <location>
        <begin position="108"/>
        <end position="126"/>
    </location>
</feature>
<comment type="caution">
    <text evidence="12">The sequence shown here is derived from an EMBL/GenBank/DDBJ whole genome shotgun (WGS) entry which is preliminary data.</text>
</comment>
<evidence type="ECO:0000256" key="4">
    <source>
        <dbReference type="ARBA" id="ARBA00022729"/>
    </source>
</evidence>
<dbReference type="GO" id="GO:0046872">
    <property type="term" value="F:metal ion binding"/>
    <property type="evidence" value="ECO:0007669"/>
    <property type="project" value="UniProtKB-KW"/>
</dbReference>
<organism evidence="12 13">
    <name type="scientific">Phaeovibrio sulfidiphilus</name>
    <dbReference type="NCBI Taxonomy" id="1220600"/>
    <lineage>
        <taxon>Bacteria</taxon>
        <taxon>Pseudomonadati</taxon>
        <taxon>Pseudomonadota</taxon>
        <taxon>Alphaproteobacteria</taxon>
        <taxon>Rhodospirillales</taxon>
        <taxon>Rhodospirillaceae</taxon>
        <taxon>Phaeovibrio</taxon>
    </lineage>
</organism>
<dbReference type="PANTHER" id="PTHR47870">
    <property type="entry name" value="CYTOCHROME C-TYPE BIOGENESIS PROTEIN CCMH"/>
    <property type="match status" value="1"/>
</dbReference>
<gene>
    <name evidence="12" type="ORF">IHV25_06825</name>
</gene>
<sequence>MRKTLRASLLGLALVLGATASAHAIGPDEVMDDPALESRARALSKGLRCVVCQSENIDESNVDLARDMRLRIRELLKDGKSDADIRSFMVQRYGDFVLMEPPVKPSTYALWAAPGVLLVVGIWALVRTLRARSASAAPGSDPTAPAPLSPEEQERLRALLDETPQENR</sequence>
<dbReference type="Proteomes" id="UP000631034">
    <property type="component" value="Unassembled WGS sequence"/>
</dbReference>
<dbReference type="RefSeq" id="WP_192534368.1">
    <property type="nucleotide sequence ID" value="NZ_JACZHT010000004.1"/>
</dbReference>
<dbReference type="CDD" id="cd16378">
    <property type="entry name" value="CcmH_N"/>
    <property type="match status" value="1"/>
</dbReference>
<evidence type="ECO:0000256" key="1">
    <source>
        <dbReference type="ARBA" id="ARBA00010342"/>
    </source>
</evidence>
<comment type="function">
    <text evidence="7">Required for the biogenesis of c-type cytochromes. Possible subunit of a heme lyase.</text>
</comment>
<dbReference type="FunFam" id="1.10.8.640:FF:000001">
    <property type="entry name" value="Cytochrome c-type biogenesis protein"/>
    <property type="match status" value="1"/>
</dbReference>
<keyword evidence="2 9" id="KW-0349">Heme</keyword>
<dbReference type="GO" id="GO:0005886">
    <property type="term" value="C:plasma membrane"/>
    <property type="evidence" value="ECO:0007669"/>
    <property type="project" value="TreeGrafter"/>
</dbReference>
<evidence type="ECO:0000256" key="6">
    <source>
        <dbReference type="ARBA" id="ARBA00023004"/>
    </source>
</evidence>
<dbReference type="PANTHER" id="PTHR47870:SF1">
    <property type="entry name" value="CYTOCHROME C-TYPE BIOGENESIS PROTEIN CCMH"/>
    <property type="match status" value="1"/>
</dbReference>
<reference evidence="12" key="1">
    <citation type="submission" date="2020-10" db="EMBL/GenBank/DDBJ databases">
        <title>Genome sequence of the unusual species of purple photosynthetic bacteria, Phaeovibrio sulfidiphilus DSM 23193, type strain.</title>
        <authorList>
            <person name="Kyndt J.A."/>
            <person name="Meyer T.E."/>
        </authorList>
    </citation>
    <scope>NUCLEOTIDE SEQUENCE</scope>
    <source>
        <strain evidence="12">DSM 23193</strain>
    </source>
</reference>
<proteinExistence type="inferred from homology"/>
<feature type="region of interest" description="Disordered" evidence="10">
    <location>
        <begin position="134"/>
        <end position="168"/>
    </location>
</feature>
<dbReference type="Pfam" id="PF03918">
    <property type="entry name" value="CcmH"/>
    <property type="match status" value="1"/>
</dbReference>
<feature type="signal peptide" evidence="9">
    <location>
        <begin position="1"/>
        <end position="24"/>
    </location>
</feature>
<keyword evidence="3 9" id="KW-0479">Metal-binding</keyword>
<accession>A0A8J6YP31</accession>
<evidence type="ECO:0000256" key="7">
    <source>
        <dbReference type="ARBA" id="ARBA00037230"/>
    </source>
</evidence>
<evidence type="ECO:0000256" key="10">
    <source>
        <dbReference type="SAM" id="MobiDB-lite"/>
    </source>
</evidence>
<dbReference type="InterPro" id="IPR051263">
    <property type="entry name" value="C-type_cytochrome_biogenesis"/>
</dbReference>
<name>A0A8J6YP31_9PROT</name>
<dbReference type="InterPro" id="IPR005616">
    <property type="entry name" value="CcmH/CycL/Ccl2/NrfF_N"/>
</dbReference>
<keyword evidence="9" id="KW-1133">Transmembrane helix</keyword>
<evidence type="ECO:0000256" key="9">
    <source>
        <dbReference type="RuleBase" id="RU364112"/>
    </source>
</evidence>
<dbReference type="EMBL" id="JACZHT010000004">
    <property type="protein sequence ID" value="MBE1237359.1"/>
    <property type="molecule type" value="Genomic_DNA"/>
</dbReference>
<dbReference type="AlphaFoldDB" id="A0A8J6YP31"/>
<keyword evidence="13" id="KW-1185">Reference proteome</keyword>
<evidence type="ECO:0000313" key="13">
    <source>
        <dbReference type="Proteomes" id="UP000631034"/>
    </source>
</evidence>